<comment type="caution">
    <text evidence="8">The sequence shown here is derived from an EMBL/GenBank/DDBJ whole genome shotgun (WGS) entry which is preliminary data.</text>
</comment>
<keyword evidence="9" id="KW-1185">Reference proteome</keyword>
<sequence>MAFDAGTTLSLNFKSVMALCVTNLCASSGAMTWALLTYFETGKWCFDSLFMGCITGLVMITPAAGFIDMTTALFFGIFGVLVCRQALRLKFMKTARRFRWVDNGDSFATHLVGGLLGTISTGLFARKEVAAYDGATVIDGGVFFDGNIRQLGIQLVEAAIGLTWAFVGSYAIIALIDCVPGFEVLAVDEDILAGLDYSQMEESLWEGPLDGYEPFGDGHVAL</sequence>
<name>A0A5N6L3T1_9ROSI</name>
<evidence type="ECO:0000256" key="3">
    <source>
        <dbReference type="ARBA" id="ARBA00022692"/>
    </source>
</evidence>
<dbReference type="Gene3D" id="1.10.3430.10">
    <property type="entry name" value="Ammonium transporter AmtB like domains"/>
    <property type="match status" value="1"/>
</dbReference>
<dbReference type="OrthoDB" id="534912at2759"/>
<feature type="transmembrane region" description="Helical" evidence="6">
    <location>
        <begin position="16"/>
        <end position="36"/>
    </location>
</feature>
<evidence type="ECO:0000313" key="9">
    <source>
        <dbReference type="Proteomes" id="UP000327013"/>
    </source>
</evidence>
<accession>A0A5N6L3T1</accession>
<evidence type="ECO:0000256" key="5">
    <source>
        <dbReference type="ARBA" id="ARBA00023136"/>
    </source>
</evidence>
<dbReference type="AlphaFoldDB" id="A0A5N6L3T1"/>
<keyword evidence="3 6" id="KW-0812">Transmembrane</keyword>
<dbReference type="Pfam" id="PF00909">
    <property type="entry name" value="Ammonium_transp"/>
    <property type="match status" value="1"/>
</dbReference>
<reference evidence="8 9" key="1">
    <citation type="submission" date="2019-06" db="EMBL/GenBank/DDBJ databases">
        <title>A chromosomal-level reference genome of Carpinus fangiana (Coryloideae, Betulaceae).</title>
        <authorList>
            <person name="Yang X."/>
            <person name="Wang Z."/>
            <person name="Zhang L."/>
            <person name="Hao G."/>
            <person name="Liu J."/>
            <person name="Yang Y."/>
        </authorList>
    </citation>
    <scope>NUCLEOTIDE SEQUENCE [LARGE SCALE GENOMIC DNA]</scope>
    <source>
        <strain evidence="8">Cfa_2016G</strain>
        <tissue evidence="8">Leaf</tissue>
    </source>
</reference>
<dbReference type="InterPro" id="IPR001905">
    <property type="entry name" value="Ammonium_transpt"/>
</dbReference>
<gene>
    <name evidence="8" type="ORF">FH972_026247</name>
</gene>
<evidence type="ECO:0000259" key="7">
    <source>
        <dbReference type="Pfam" id="PF00909"/>
    </source>
</evidence>
<dbReference type="InterPro" id="IPR029020">
    <property type="entry name" value="Ammonium/urea_transptr"/>
</dbReference>
<dbReference type="PANTHER" id="PTHR43029">
    <property type="entry name" value="AMMONIUM TRANSPORTER MEP2"/>
    <property type="match status" value="1"/>
</dbReference>
<dbReference type="EMBL" id="VIBQ01000083">
    <property type="protein sequence ID" value="KAB8664823.1"/>
    <property type="molecule type" value="Genomic_DNA"/>
</dbReference>
<dbReference type="GO" id="GO:0008519">
    <property type="term" value="F:ammonium channel activity"/>
    <property type="evidence" value="ECO:0007669"/>
    <property type="project" value="InterPro"/>
</dbReference>
<dbReference type="PANTHER" id="PTHR43029:SF9">
    <property type="entry name" value="SIMILAR TO AMMONIUM PERMEASE, BUT NOT NORMALLY ACTIVE (EUROFUNG)"/>
    <property type="match status" value="1"/>
</dbReference>
<dbReference type="InterPro" id="IPR024041">
    <property type="entry name" value="NH4_transpt_AmtB-like_dom"/>
</dbReference>
<proteinExistence type="inferred from homology"/>
<dbReference type="Proteomes" id="UP000327013">
    <property type="component" value="Unassembled WGS sequence"/>
</dbReference>
<evidence type="ECO:0000313" key="8">
    <source>
        <dbReference type="EMBL" id="KAB8664823.1"/>
    </source>
</evidence>
<dbReference type="SUPFAM" id="SSF111352">
    <property type="entry name" value="Ammonium transporter"/>
    <property type="match status" value="1"/>
</dbReference>
<feature type="transmembrane region" description="Helical" evidence="6">
    <location>
        <begin position="73"/>
        <end position="91"/>
    </location>
</feature>
<organism evidence="8 9">
    <name type="scientific">Carpinus fangiana</name>
    <dbReference type="NCBI Taxonomy" id="176857"/>
    <lineage>
        <taxon>Eukaryota</taxon>
        <taxon>Viridiplantae</taxon>
        <taxon>Streptophyta</taxon>
        <taxon>Embryophyta</taxon>
        <taxon>Tracheophyta</taxon>
        <taxon>Spermatophyta</taxon>
        <taxon>Magnoliopsida</taxon>
        <taxon>eudicotyledons</taxon>
        <taxon>Gunneridae</taxon>
        <taxon>Pentapetalae</taxon>
        <taxon>rosids</taxon>
        <taxon>fabids</taxon>
        <taxon>Fagales</taxon>
        <taxon>Betulaceae</taxon>
        <taxon>Carpinus</taxon>
    </lineage>
</organism>
<evidence type="ECO:0000256" key="6">
    <source>
        <dbReference type="SAM" id="Phobius"/>
    </source>
</evidence>
<protein>
    <recommendedName>
        <fullName evidence="7">Ammonium transporter AmtB-like domain-containing protein</fullName>
    </recommendedName>
</protein>
<dbReference type="GO" id="GO:0005886">
    <property type="term" value="C:plasma membrane"/>
    <property type="evidence" value="ECO:0007669"/>
    <property type="project" value="TreeGrafter"/>
</dbReference>
<evidence type="ECO:0000256" key="4">
    <source>
        <dbReference type="ARBA" id="ARBA00022989"/>
    </source>
</evidence>
<comment type="similarity">
    <text evidence="2">Belongs to the ammonia transporter channel (TC 1.A.11.2) family.</text>
</comment>
<feature type="domain" description="Ammonium transporter AmtB-like" evidence="7">
    <location>
        <begin position="2"/>
        <end position="202"/>
    </location>
</feature>
<feature type="transmembrane region" description="Helical" evidence="6">
    <location>
        <begin position="48"/>
        <end position="67"/>
    </location>
</feature>
<evidence type="ECO:0000256" key="2">
    <source>
        <dbReference type="ARBA" id="ARBA00005887"/>
    </source>
</evidence>
<comment type="subcellular location">
    <subcellularLocation>
        <location evidence="1">Membrane</location>
        <topology evidence="1">Multi-pass membrane protein</topology>
    </subcellularLocation>
</comment>
<evidence type="ECO:0000256" key="1">
    <source>
        <dbReference type="ARBA" id="ARBA00004141"/>
    </source>
</evidence>
<keyword evidence="5 6" id="KW-0472">Membrane</keyword>
<keyword evidence="4 6" id="KW-1133">Transmembrane helix</keyword>